<dbReference type="InterPro" id="IPR000210">
    <property type="entry name" value="BTB/POZ_dom"/>
</dbReference>
<evidence type="ECO:0000313" key="2">
    <source>
        <dbReference type="EMBL" id="MBY81556.1"/>
    </source>
</evidence>
<dbReference type="InterPro" id="IPR011705">
    <property type="entry name" value="BACK"/>
</dbReference>
<dbReference type="PROSITE" id="PS50097">
    <property type="entry name" value="BTB"/>
    <property type="match status" value="1"/>
</dbReference>
<dbReference type="AlphaFoldDB" id="A0A2S2QUX0"/>
<reference evidence="2" key="1">
    <citation type="submission" date="2018-04" db="EMBL/GenBank/DDBJ databases">
        <title>Transcriptome assembly of Sipha flava.</title>
        <authorList>
            <person name="Scully E.D."/>
            <person name="Geib S.M."/>
            <person name="Palmer N.A."/>
            <person name="Koch K."/>
            <person name="Bradshaw J."/>
            <person name="Heng-Moss T."/>
            <person name="Sarath G."/>
        </authorList>
    </citation>
    <scope>NUCLEOTIDE SEQUENCE</scope>
</reference>
<dbReference type="EMBL" id="GGMS01012353">
    <property type="protein sequence ID" value="MBY81556.1"/>
    <property type="molecule type" value="Transcribed_RNA"/>
</dbReference>
<organism evidence="2">
    <name type="scientific">Sipha flava</name>
    <name type="common">yellow sugarcane aphid</name>
    <dbReference type="NCBI Taxonomy" id="143950"/>
    <lineage>
        <taxon>Eukaryota</taxon>
        <taxon>Metazoa</taxon>
        <taxon>Ecdysozoa</taxon>
        <taxon>Arthropoda</taxon>
        <taxon>Hexapoda</taxon>
        <taxon>Insecta</taxon>
        <taxon>Pterygota</taxon>
        <taxon>Neoptera</taxon>
        <taxon>Paraneoptera</taxon>
        <taxon>Hemiptera</taxon>
        <taxon>Sternorrhyncha</taxon>
        <taxon>Aphidomorpha</taxon>
        <taxon>Aphidoidea</taxon>
        <taxon>Aphididae</taxon>
        <taxon>Sipha</taxon>
    </lineage>
</organism>
<dbReference type="SMART" id="SM00875">
    <property type="entry name" value="BACK"/>
    <property type="match status" value="1"/>
</dbReference>
<dbReference type="PANTHER" id="PTHR24410:SF41">
    <property type="entry name" value="HL07962P"/>
    <property type="match status" value="1"/>
</dbReference>
<dbReference type="Pfam" id="PF00651">
    <property type="entry name" value="BTB"/>
    <property type="match status" value="1"/>
</dbReference>
<dbReference type="InterPro" id="IPR056184">
    <property type="entry name" value="TRAF_BTBD17"/>
</dbReference>
<sequence length="524" mass="61371">MKRRRMSFEYEMDHSYAMPNDNYDSNALLQNIQNAYVNKLLTDITLVVGGVSYPAHRFMLGISSKVFETMLMNSKWSDSHQDVIELHEVQTCINVFPLFLQYFYTGEMLLEHSIIMPMLVLADKYDVKDLIVLCIEYMCEHIADAANRGQLVTWFQYVLSLNQPMMVNAAYFCKIWQDTECIKIKPPWNKLFKACRNFIKWNIDTCVDCFNTFQCDVLVGLLKQSDLVVHDEIQLFKYVVSWLNFQTAEKLTECNDPDTVEEYRISLTEHVMSYIRYPMIPPRIMARLLIEPVLKQNMNFFIEKMAAAMEYNMIKKEEKQSNAKNELECTPRLYTCSRWGDKFSICQQSIKDFLSVDKEITTNSDLFERDQEKIDKTHWNVELFLNGLWFGKALWISWSDSLELPEMIVKMVRATIELKLKEDEKMTTFSYLVRVAILVYALQNQITHVVSVVQKVVLFNNEQVKINIDDFMVYDAINQPNTNINDTNVSYIIYESLKFHVIITPIVPGLTDTPFGTSIQHVHF</sequence>
<dbReference type="Gene3D" id="3.30.710.10">
    <property type="entry name" value="Potassium Channel Kv1.1, Chain A"/>
    <property type="match status" value="1"/>
</dbReference>
<dbReference type="Pfam" id="PF07707">
    <property type="entry name" value="BACK"/>
    <property type="match status" value="1"/>
</dbReference>
<dbReference type="InterPro" id="IPR011333">
    <property type="entry name" value="SKP1/BTB/POZ_sf"/>
</dbReference>
<dbReference type="InterPro" id="IPR051481">
    <property type="entry name" value="BTB-POZ/Galectin-3-binding"/>
</dbReference>
<dbReference type="SMART" id="SM00225">
    <property type="entry name" value="BTB"/>
    <property type="match status" value="1"/>
</dbReference>
<proteinExistence type="predicted"/>
<gene>
    <name evidence="2" type="primary">btbd17</name>
    <name evidence="2" type="ORF">g.156254</name>
</gene>
<dbReference type="OrthoDB" id="2359033at2759"/>
<name>A0A2S2QUX0_9HEMI</name>
<evidence type="ECO:0000259" key="1">
    <source>
        <dbReference type="PROSITE" id="PS50097"/>
    </source>
</evidence>
<dbReference type="SUPFAM" id="SSF54695">
    <property type="entry name" value="POZ domain"/>
    <property type="match status" value="1"/>
</dbReference>
<dbReference type="Pfam" id="PF23651">
    <property type="entry name" value="TRAF_BTBD17"/>
    <property type="match status" value="1"/>
</dbReference>
<dbReference type="PANTHER" id="PTHR24410">
    <property type="entry name" value="HL07962P-RELATED"/>
    <property type="match status" value="1"/>
</dbReference>
<protein>
    <submittedName>
        <fullName evidence="2">BTB/POZ domain-containing protein 17</fullName>
    </submittedName>
</protein>
<dbReference type="Gene3D" id="1.25.40.420">
    <property type="match status" value="1"/>
</dbReference>
<accession>A0A2S2QUX0</accession>
<feature type="domain" description="BTB" evidence="1">
    <location>
        <begin position="42"/>
        <end position="112"/>
    </location>
</feature>